<comment type="caution">
    <text evidence="1">The sequence shown here is derived from an EMBL/GenBank/DDBJ whole genome shotgun (WGS) entry which is preliminary data.</text>
</comment>
<name>A0A9N9PTC7_9HELO</name>
<evidence type="ECO:0000313" key="2">
    <source>
        <dbReference type="Proteomes" id="UP000701801"/>
    </source>
</evidence>
<gene>
    <name evidence="1" type="ORF">HYALB_00010053</name>
</gene>
<dbReference type="OrthoDB" id="3443637at2759"/>
<accession>A0A9N9PTC7</accession>
<organism evidence="1 2">
    <name type="scientific">Hymenoscyphus albidus</name>
    <dbReference type="NCBI Taxonomy" id="595503"/>
    <lineage>
        <taxon>Eukaryota</taxon>
        <taxon>Fungi</taxon>
        <taxon>Dikarya</taxon>
        <taxon>Ascomycota</taxon>
        <taxon>Pezizomycotina</taxon>
        <taxon>Leotiomycetes</taxon>
        <taxon>Helotiales</taxon>
        <taxon>Helotiaceae</taxon>
        <taxon>Hymenoscyphus</taxon>
    </lineage>
</organism>
<dbReference type="AlphaFoldDB" id="A0A9N9PTC7"/>
<sequence length="83" mass="9312">MTHYNLKTPQDHDTFYDEEALPFIPPKSSHKSYSSSATAHPAISKKLVKFSSSLDYVDESTIFRVFDPEEPVYVGNGTEVDGN</sequence>
<dbReference type="EMBL" id="CAJVRM010000103">
    <property type="protein sequence ID" value="CAG8974413.1"/>
    <property type="molecule type" value="Genomic_DNA"/>
</dbReference>
<keyword evidence="2" id="KW-1185">Reference proteome</keyword>
<evidence type="ECO:0000313" key="1">
    <source>
        <dbReference type="EMBL" id="CAG8974413.1"/>
    </source>
</evidence>
<proteinExistence type="predicted"/>
<dbReference type="Proteomes" id="UP000701801">
    <property type="component" value="Unassembled WGS sequence"/>
</dbReference>
<protein>
    <submittedName>
        <fullName evidence="1">Uncharacterized protein</fullName>
    </submittedName>
</protein>
<reference evidence="1" key="1">
    <citation type="submission" date="2021-07" db="EMBL/GenBank/DDBJ databases">
        <authorList>
            <person name="Durling M."/>
        </authorList>
    </citation>
    <scope>NUCLEOTIDE SEQUENCE</scope>
</reference>